<dbReference type="CDD" id="cd24063">
    <property type="entry name" value="ASKHA_NBD_ROK_ApGLK-like"/>
    <property type="match status" value="1"/>
</dbReference>
<dbReference type="InterPro" id="IPR043129">
    <property type="entry name" value="ATPase_NBD"/>
</dbReference>
<evidence type="ECO:0000313" key="1">
    <source>
        <dbReference type="EMBL" id="ADM27308.1"/>
    </source>
</evidence>
<protein>
    <submittedName>
        <fullName evidence="1">ROK family protein</fullName>
    </submittedName>
</protein>
<dbReference type="BioCyc" id="IAGG583356:GHAH-474-MONOMER"/>
<evidence type="ECO:0000313" key="2">
    <source>
        <dbReference type="Proteomes" id="UP000001304"/>
    </source>
</evidence>
<dbReference type="Proteomes" id="UP000001304">
    <property type="component" value="Chromosome"/>
</dbReference>
<keyword evidence="2" id="KW-1185">Reference proteome</keyword>
<dbReference type="PANTHER" id="PTHR18964:SF149">
    <property type="entry name" value="BIFUNCTIONAL UDP-N-ACETYLGLUCOSAMINE 2-EPIMERASE_N-ACETYLMANNOSAMINE KINASE"/>
    <property type="match status" value="1"/>
</dbReference>
<sequence length="341" mass="37421">MFLGNQYVIGIDIGATWTRIALARVDGSIASRHVFRTPREGDRYTIANTIISSIRREFSNYLDNVKAIGIGTIGPLDLTQGMVINSPNVAIRTFEVAKPILEEFKKPVVMANDCVTAVWGEKYFGLGRGYSNIVYITISTGIGGGIIVDDTLLLGKMGNAHEIGHIVVDTSGKMECGCGGKGHWEAYASGANIPRFAYRLIDEWNLTQNERESPVYRAYLNRELTSELIYTYAKKGDSLALRIINEVNKYNIAGFENVINSYDPEIITVGGSVALRNPELVVEPIVRGIENSKGVVTARPRIDVTPLGDDIVLIGALALALYPPPNLVKKLRYLESISIDL</sequence>
<proteinExistence type="predicted"/>
<dbReference type="EMBL" id="CP002098">
    <property type="protein sequence ID" value="ADM27308.1"/>
    <property type="molecule type" value="Genomic_DNA"/>
</dbReference>
<dbReference type="Gene3D" id="3.30.420.40">
    <property type="match status" value="2"/>
</dbReference>
<reference evidence="1 2" key="1">
    <citation type="journal article" date="2010" name="Stand. Genomic Sci.">
        <title>Complete genome sequence of Ignisphaera aggregans type strain (AQ1.S1).</title>
        <authorList>
            <person name="Goker M."/>
            <person name="Held B."/>
            <person name="Lapidus A."/>
            <person name="Nolan M."/>
            <person name="Spring S."/>
            <person name="Yasawong M."/>
            <person name="Lucas S."/>
            <person name="Glavina Del Rio T."/>
            <person name="Tice H."/>
            <person name="Cheng J.F."/>
            <person name="Goodwin L."/>
            <person name="Tapia R."/>
            <person name="Pitluck S."/>
            <person name="Liolios K."/>
            <person name="Ivanova N."/>
            <person name="Mavromatis K."/>
            <person name="Mikhailova N."/>
            <person name="Pati A."/>
            <person name="Chen A."/>
            <person name="Palaniappan K."/>
            <person name="Brambilla E."/>
            <person name="Land M."/>
            <person name="Hauser L."/>
            <person name="Chang Y.J."/>
            <person name="Jeffries C.D."/>
            <person name="Brettin T."/>
            <person name="Detter J.C."/>
            <person name="Han C."/>
            <person name="Rohde M."/>
            <person name="Sikorski J."/>
            <person name="Woyke T."/>
            <person name="Bristow J."/>
            <person name="Eisen J.A."/>
            <person name="Markowitz V."/>
            <person name="Hugenholtz P."/>
            <person name="Kyrpides N.C."/>
            <person name="Klenk H.P."/>
        </authorList>
    </citation>
    <scope>NUCLEOTIDE SEQUENCE [LARGE SCALE GENOMIC DNA]</scope>
    <source>
        <strain evidence="2">DSM 17230 / JCM 13409 / AQ1.S1</strain>
    </source>
</reference>
<dbReference type="HOGENOM" id="CLU_036604_0_1_2"/>
<dbReference type="GO" id="GO:0009384">
    <property type="term" value="F:N-acylmannosamine kinase activity"/>
    <property type="evidence" value="ECO:0007669"/>
    <property type="project" value="TreeGrafter"/>
</dbReference>
<organism evidence="1 2">
    <name type="scientific">Ignisphaera aggregans (strain DSM 17230 / JCM 13409 / AQ1.S1)</name>
    <dbReference type="NCBI Taxonomy" id="583356"/>
    <lineage>
        <taxon>Archaea</taxon>
        <taxon>Thermoproteota</taxon>
        <taxon>Thermoprotei</taxon>
        <taxon>Desulfurococcales</taxon>
        <taxon>Desulfurococcaceae</taxon>
        <taxon>Ignisphaera</taxon>
    </lineage>
</organism>
<dbReference type="Pfam" id="PF00480">
    <property type="entry name" value="ROK"/>
    <property type="match status" value="1"/>
</dbReference>
<accession>E0SRN3</accession>
<dbReference type="AlphaFoldDB" id="E0SRN3"/>
<dbReference type="PANTHER" id="PTHR18964">
    <property type="entry name" value="ROK (REPRESSOR, ORF, KINASE) FAMILY"/>
    <property type="match status" value="1"/>
</dbReference>
<name>E0SRN3_IGNAA</name>
<dbReference type="SUPFAM" id="SSF53067">
    <property type="entry name" value="Actin-like ATPase domain"/>
    <property type="match status" value="1"/>
</dbReference>
<dbReference type="InterPro" id="IPR000600">
    <property type="entry name" value="ROK"/>
</dbReference>
<gene>
    <name evidence="1" type="ordered locus">Igag_0470</name>
</gene>
<dbReference type="STRING" id="583356.Igag_0470"/>
<dbReference type="KEGG" id="iag:Igag_0470"/>
<dbReference type="GO" id="GO:0008761">
    <property type="term" value="F:UDP-N-acetylglucosamine 2-epimerase activity"/>
    <property type="evidence" value="ECO:0007669"/>
    <property type="project" value="TreeGrafter"/>
</dbReference>